<dbReference type="Pfam" id="PF04228">
    <property type="entry name" value="Zn_peptidase"/>
    <property type="match status" value="1"/>
</dbReference>
<evidence type="ECO:0000256" key="3">
    <source>
        <dbReference type="ARBA" id="ARBA00022989"/>
    </source>
</evidence>
<dbReference type="PANTHER" id="PTHR30168:SF0">
    <property type="entry name" value="INNER MEMBRANE PROTEIN"/>
    <property type="match status" value="1"/>
</dbReference>
<dbReference type="RefSeq" id="WP_278637912.1">
    <property type="nucleotide sequence ID" value="NZ_JAGZZP010000009.1"/>
</dbReference>
<protein>
    <submittedName>
        <fullName evidence="6">Neutral zinc metallopeptidase</fullName>
    </submittedName>
</protein>
<reference evidence="6" key="1">
    <citation type="submission" date="2021-02" db="EMBL/GenBank/DDBJ databases">
        <title>Infant gut strain persistence is associated with maternal origin, phylogeny, and functional potential including surface adhesion and iron acquisition.</title>
        <authorList>
            <person name="Lou Y.C."/>
        </authorList>
    </citation>
    <scope>NUCLEOTIDE SEQUENCE</scope>
    <source>
        <strain evidence="6">L3_060_052G1_dasL3_060_052G1_concoct_1</strain>
    </source>
</reference>
<evidence type="ECO:0000256" key="4">
    <source>
        <dbReference type="ARBA" id="ARBA00023136"/>
    </source>
</evidence>
<organism evidence="6 7">
    <name type="scientific">Peptoniphilus harei</name>
    <dbReference type="NCBI Taxonomy" id="54005"/>
    <lineage>
        <taxon>Bacteria</taxon>
        <taxon>Bacillati</taxon>
        <taxon>Bacillota</taxon>
        <taxon>Tissierellia</taxon>
        <taxon>Tissierellales</taxon>
        <taxon>Peptoniphilaceae</taxon>
        <taxon>Peptoniphilus</taxon>
    </lineage>
</organism>
<keyword evidence="4 5" id="KW-0472">Membrane</keyword>
<evidence type="ECO:0000256" key="1">
    <source>
        <dbReference type="ARBA" id="ARBA00004167"/>
    </source>
</evidence>
<sequence length="278" mass="31075">MKWQGRRKSSNVSRSKGGGVALGGGGLIIALIVFLITGSPRDAIRSGLGGGAQNSQQEYQLSEREQTLYDYSSVVLADTEDAWHEILEKEGIKYREPKMEIFKGQVKSGCGIANSGMGPFYCSRDETIYMDLSFYDSLIRDFGADEGDFILSYVISHEVGHHVQEVTGIMKQYQELASQMSEEERNALTVRLELQADYLAGVVARYQKDKGYLDPGDIDEAISTAWSIGDDTIQKKAQGYVRPESFTHGSSENRVRWFKKGYEAGDLSEWDTFNRKSI</sequence>
<keyword evidence="3 5" id="KW-1133">Transmembrane helix</keyword>
<feature type="transmembrane region" description="Helical" evidence="5">
    <location>
        <begin position="20"/>
        <end position="38"/>
    </location>
</feature>
<gene>
    <name evidence="6" type="ORF">KH327_05925</name>
</gene>
<evidence type="ECO:0000313" key="6">
    <source>
        <dbReference type="EMBL" id="MBS6535351.1"/>
    </source>
</evidence>
<accession>A0A943XWA5</accession>
<dbReference type="PANTHER" id="PTHR30168">
    <property type="entry name" value="PUTATIVE MEMBRANE PROTEIN YPFJ"/>
    <property type="match status" value="1"/>
</dbReference>
<evidence type="ECO:0000256" key="5">
    <source>
        <dbReference type="SAM" id="Phobius"/>
    </source>
</evidence>
<dbReference type="GO" id="GO:0016020">
    <property type="term" value="C:membrane"/>
    <property type="evidence" value="ECO:0007669"/>
    <property type="project" value="UniProtKB-SubCell"/>
</dbReference>
<proteinExistence type="predicted"/>
<keyword evidence="2 5" id="KW-0812">Transmembrane</keyword>
<comment type="caution">
    <text evidence="6">The sequence shown here is derived from an EMBL/GenBank/DDBJ whole genome shotgun (WGS) entry which is preliminary data.</text>
</comment>
<dbReference type="AlphaFoldDB" id="A0A943XWA5"/>
<evidence type="ECO:0000256" key="2">
    <source>
        <dbReference type="ARBA" id="ARBA00022692"/>
    </source>
</evidence>
<evidence type="ECO:0000313" key="7">
    <source>
        <dbReference type="Proteomes" id="UP000748991"/>
    </source>
</evidence>
<dbReference type="EMBL" id="JAGZZP010000009">
    <property type="protein sequence ID" value="MBS6535351.1"/>
    <property type="molecule type" value="Genomic_DNA"/>
</dbReference>
<comment type="subcellular location">
    <subcellularLocation>
        <location evidence="1">Membrane</location>
        <topology evidence="1">Single-pass membrane protein</topology>
    </subcellularLocation>
</comment>
<name>A0A943XWA5_9FIRM</name>
<dbReference type="InterPro" id="IPR007343">
    <property type="entry name" value="Uncharacterised_pept_Zn_put"/>
</dbReference>
<dbReference type="Proteomes" id="UP000748991">
    <property type="component" value="Unassembled WGS sequence"/>
</dbReference>